<keyword evidence="9 11" id="KW-0472">Membrane</keyword>
<protein>
    <submittedName>
        <fullName evidence="14">ABC-type multidrug transport system, ATPase and permease component</fullName>
    </submittedName>
</protein>
<dbReference type="PROSITE" id="PS50893">
    <property type="entry name" value="ABC_TRANSPORTER_2"/>
    <property type="match status" value="1"/>
</dbReference>
<keyword evidence="8 11" id="KW-1133">Transmembrane helix</keyword>
<evidence type="ECO:0000256" key="10">
    <source>
        <dbReference type="ARBA" id="ARBA00023455"/>
    </source>
</evidence>
<dbReference type="Pfam" id="PF00664">
    <property type="entry name" value="ABC_membrane"/>
    <property type="match status" value="1"/>
</dbReference>
<dbReference type="Pfam" id="PF00005">
    <property type="entry name" value="ABC_tran"/>
    <property type="match status" value="1"/>
</dbReference>
<dbReference type="SUPFAM" id="SSF90123">
    <property type="entry name" value="ABC transporter transmembrane region"/>
    <property type="match status" value="1"/>
</dbReference>
<dbReference type="SUPFAM" id="SSF52540">
    <property type="entry name" value="P-loop containing nucleoside triphosphate hydrolases"/>
    <property type="match status" value="1"/>
</dbReference>
<dbReference type="Proteomes" id="UP000317484">
    <property type="component" value="Unassembled WGS sequence"/>
</dbReference>
<dbReference type="GO" id="GO:0034040">
    <property type="term" value="F:ATPase-coupled lipid transmembrane transporter activity"/>
    <property type="evidence" value="ECO:0007669"/>
    <property type="project" value="TreeGrafter"/>
</dbReference>
<evidence type="ECO:0000256" key="11">
    <source>
        <dbReference type="SAM" id="Phobius"/>
    </source>
</evidence>
<proteinExistence type="inferred from homology"/>
<dbReference type="InterPro" id="IPR036640">
    <property type="entry name" value="ABC1_TM_sf"/>
</dbReference>
<dbReference type="PROSITE" id="PS00211">
    <property type="entry name" value="ABC_TRANSPORTER_1"/>
    <property type="match status" value="1"/>
</dbReference>
<dbReference type="Gene3D" id="3.40.50.300">
    <property type="entry name" value="P-loop containing nucleotide triphosphate hydrolases"/>
    <property type="match status" value="1"/>
</dbReference>
<dbReference type="PANTHER" id="PTHR24221">
    <property type="entry name" value="ATP-BINDING CASSETTE SUB-FAMILY B"/>
    <property type="match status" value="1"/>
</dbReference>
<feature type="transmembrane region" description="Helical" evidence="11">
    <location>
        <begin position="171"/>
        <end position="190"/>
    </location>
</feature>
<keyword evidence="3" id="KW-1003">Cell membrane</keyword>
<dbReference type="RefSeq" id="WP_142458328.1">
    <property type="nucleotide sequence ID" value="NZ_FXTJ01000003.1"/>
</dbReference>
<comment type="similarity">
    <text evidence="10">Belongs to the ABC transporter superfamily. Siderophore-Fe(3+) uptake transporter (SIUT) (TC 3.A.1.21) family.</text>
</comment>
<evidence type="ECO:0000256" key="6">
    <source>
        <dbReference type="ARBA" id="ARBA00022741"/>
    </source>
</evidence>
<dbReference type="SMART" id="SM00382">
    <property type="entry name" value="AAA"/>
    <property type="match status" value="1"/>
</dbReference>
<dbReference type="AlphaFoldDB" id="A0A521DGV2"/>
<dbReference type="EMBL" id="FXTJ01000003">
    <property type="protein sequence ID" value="SMO70947.1"/>
    <property type="molecule type" value="Genomic_DNA"/>
</dbReference>
<feature type="domain" description="ABC transmembrane type-1" evidence="13">
    <location>
        <begin position="29"/>
        <end position="315"/>
    </location>
</feature>
<dbReference type="PROSITE" id="PS50929">
    <property type="entry name" value="ABC_TM1F"/>
    <property type="match status" value="1"/>
</dbReference>
<evidence type="ECO:0000313" key="14">
    <source>
        <dbReference type="EMBL" id="SMO70947.1"/>
    </source>
</evidence>
<evidence type="ECO:0000256" key="7">
    <source>
        <dbReference type="ARBA" id="ARBA00022840"/>
    </source>
</evidence>
<evidence type="ECO:0000259" key="12">
    <source>
        <dbReference type="PROSITE" id="PS50893"/>
    </source>
</evidence>
<feature type="domain" description="ABC transporter" evidence="12">
    <location>
        <begin position="351"/>
        <end position="583"/>
    </location>
</feature>
<sequence>MPRARDAVVRRGLRHVLLSIREQPGMFTLAVLASSVYAAMTVLSAFVIGGITDRVILPAFAEGDTTAGALALTVAVILGVAVLKILGILGRRLFAGIMAYRLQADYRRRVTGQYLRLPLAWHQRHPTGQLLSNANSDVEAAWYFVSPLPFACGTLVMIAITAVALVLTDPVVALVGLVVFPLVFVVNAVYSQVMSPRMQRAQQLRAEVSEIAHESFDAGLVVKTLGREDVESARFTERAQELRDGLVAVGRVRGLFDPLMEALPNLGTLAVLLVGAGRVASGDTDAGDLVSIAYLFTLLALPIRAIGWVLADLPRALAGFDRVTPVLDATGETPHGQEAAAGGDGGASLGLRAVDHVFDGASQPVLSGVTFDVVAGSTVAVVGPTGSGKSTLAGLLVRLVDPAAGQVLLDGVDVRRLREGEVSGQAAFVPQGTFLFDDTVRGNVTLGGDFSDDEVHEALRVAAADDFVDRLPEGLDTRVGERGATLSGGQRQRLALARAVIRRPRLLVLDDATSAVDPSVEARILDALRSADRPSTVVVVAYRQATIALADEVVWLENGRVTARGTHEQLLATVPGYAALVRAYSQAEVAA</sequence>
<keyword evidence="2" id="KW-0813">Transport</keyword>
<dbReference type="Gene3D" id="1.20.1560.10">
    <property type="entry name" value="ABC transporter type 1, transmembrane domain"/>
    <property type="match status" value="1"/>
</dbReference>
<dbReference type="InterPro" id="IPR017871">
    <property type="entry name" value="ABC_transporter-like_CS"/>
</dbReference>
<keyword evidence="6" id="KW-0547">Nucleotide-binding</keyword>
<feature type="transmembrane region" description="Helical" evidence="11">
    <location>
        <begin position="292"/>
        <end position="311"/>
    </location>
</feature>
<dbReference type="InterPro" id="IPR003593">
    <property type="entry name" value="AAA+_ATPase"/>
</dbReference>
<evidence type="ECO:0000256" key="8">
    <source>
        <dbReference type="ARBA" id="ARBA00022989"/>
    </source>
</evidence>
<dbReference type="InterPro" id="IPR027417">
    <property type="entry name" value="P-loop_NTPase"/>
</dbReference>
<dbReference type="GO" id="GO:0005886">
    <property type="term" value="C:plasma membrane"/>
    <property type="evidence" value="ECO:0007669"/>
    <property type="project" value="UniProtKB-SubCell"/>
</dbReference>
<reference evidence="14 15" key="1">
    <citation type="submission" date="2017-05" db="EMBL/GenBank/DDBJ databases">
        <authorList>
            <person name="Varghese N."/>
            <person name="Submissions S."/>
        </authorList>
    </citation>
    <scope>NUCLEOTIDE SEQUENCE [LARGE SCALE GENOMIC DNA]</scope>
    <source>
        <strain evidence="14 15">DSM 46834</strain>
    </source>
</reference>
<dbReference type="InterPro" id="IPR003439">
    <property type="entry name" value="ABC_transporter-like_ATP-bd"/>
</dbReference>
<organism evidence="14 15">
    <name type="scientific">Geodermatophilus aquaeductus</name>
    <dbReference type="NCBI Taxonomy" id="1564161"/>
    <lineage>
        <taxon>Bacteria</taxon>
        <taxon>Bacillati</taxon>
        <taxon>Actinomycetota</taxon>
        <taxon>Actinomycetes</taxon>
        <taxon>Geodermatophilales</taxon>
        <taxon>Geodermatophilaceae</taxon>
        <taxon>Geodermatophilus</taxon>
    </lineage>
</organism>
<keyword evidence="4" id="KW-0997">Cell inner membrane</keyword>
<accession>A0A521DGV2</accession>
<evidence type="ECO:0000256" key="3">
    <source>
        <dbReference type="ARBA" id="ARBA00022475"/>
    </source>
</evidence>
<evidence type="ECO:0000256" key="2">
    <source>
        <dbReference type="ARBA" id="ARBA00022448"/>
    </source>
</evidence>
<gene>
    <name evidence="14" type="ORF">SAMN06273567_103194</name>
</gene>
<comment type="subcellular location">
    <subcellularLocation>
        <location evidence="1">Cell inner membrane</location>
        <topology evidence="1">Multi-pass membrane protein</topology>
    </subcellularLocation>
</comment>
<dbReference type="FunFam" id="3.40.50.300:FF:000221">
    <property type="entry name" value="Multidrug ABC transporter ATP-binding protein"/>
    <property type="match status" value="1"/>
</dbReference>
<dbReference type="GO" id="GO:0005524">
    <property type="term" value="F:ATP binding"/>
    <property type="evidence" value="ECO:0007669"/>
    <property type="project" value="UniProtKB-KW"/>
</dbReference>
<feature type="transmembrane region" description="Helical" evidence="11">
    <location>
        <begin position="140"/>
        <end position="165"/>
    </location>
</feature>
<evidence type="ECO:0000259" key="13">
    <source>
        <dbReference type="PROSITE" id="PS50929"/>
    </source>
</evidence>
<dbReference type="InterPro" id="IPR011527">
    <property type="entry name" value="ABC1_TM_dom"/>
</dbReference>
<keyword evidence="7" id="KW-0067">ATP-binding</keyword>
<feature type="transmembrane region" description="Helical" evidence="11">
    <location>
        <begin position="68"/>
        <end position="89"/>
    </location>
</feature>
<keyword evidence="5 11" id="KW-0812">Transmembrane</keyword>
<feature type="transmembrane region" description="Helical" evidence="11">
    <location>
        <begin position="27"/>
        <end position="48"/>
    </location>
</feature>
<keyword evidence="15" id="KW-1185">Reference proteome</keyword>
<evidence type="ECO:0000256" key="1">
    <source>
        <dbReference type="ARBA" id="ARBA00004429"/>
    </source>
</evidence>
<evidence type="ECO:0000256" key="5">
    <source>
        <dbReference type="ARBA" id="ARBA00022692"/>
    </source>
</evidence>
<dbReference type="GO" id="GO:0016887">
    <property type="term" value="F:ATP hydrolysis activity"/>
    <property type="evidence" value="ECO:0007669"/>
    <property type="project" value="InterPro"/>
</dbReference>
<evidence type="ECO:0000256" key="4">
    <source>
        <dbReference type="ARBA" id="ARBA00022519"/>
    </source>
</evidence>
<evidence type="ECO:0000256" key="9">
    <source>
        <dbReference type="ARBA" id="ARBA00023136"/>
    </source>
</evidence>
<dbReference type="PANTHER" id="PTHR24221:SF654">
    <property type="entry name" value="ATP-BINDING CASSETTE SUB-FAMILY B MEMBER 6"/>
    <property type="match status" value="1"/>
</dbReference>
<name>A0A521DGV2_9ACTN</name>
<dbReference type="GO" id="GO:0140359">
    <property type="term" value="F:ABC-type transporter activity"/>
    <property type="evidence" value="ECO:0007669"/>
    <property type="project" value="InterPro"/>
</dbReference>
<evidence type="ECO:0000313" key="15">
    <source>
        <dbReference type="Proteomes" id="UP000317484"/>
    </source>
</evidence>
<dbReference type="InterPro" id="IPR039421">
    <property type="entry name" value="Type_1_exporter"/>
</dbReference>